<dbReference type="AlphaFoldDB" id="A0A2T7DFG9"/>
<accession>A0A2T7DFG9</accession>
<gene>
    <name evidence="2" type="ORF">GQ55_5G122900</name>
</gene>
<organism evidence="2 3">
    <name type="scientific">Panicum hallii var. hallii</name>
    <dbReference type="NCBI Taxonomy" id="1504633"/>
    <lineage>
        <taxon>Eukaryota</taxon>
        <taxon>Viridiplantae</taxon>
        <taxon>Streptophyta</taxon>
        <taxon>Embryophyta</taxon>
        <taxon>Tracheophyta</taxon>
        <taxon>Spermatophyta</taxon>
        <taxon>Magnoliopsida</taxon>
        <taxon>Liliopsida</taxon>
        <taxon>Poales</taxon>
        <taxon>Poaceae</taxon>
        <taxon>PACMAD clade</taxon>
        <taxon>Panicoideae</taxon>
        <taxon>Panicodae</taxon>
        <taxon>Paniceae</taxon>
        <taxon>Panicinae</taxon>
        <taxon>Panicum</taxon>
        <taxon>Panicum sect. Panicum</taxon>
    </lineage>
</organism>
<sequence>MRRRRPSPTRPPWLLPICRRRSGPLAARGSGPHPSRGPPPPQLRRFHSTPTRLLHLDTGGAAPELGHSSPNGVPRRCARVLLPLPVRTQELGRPSPTPRPPRLHPVRPSSASRQPLTCLDMPSPRGPVGDRGSAGNRAGRQFRPVNDFRAGAGTANQGSGRRRGSLPRPRPAPLPT</sequence>
<evidence type="ECO:0000313" key="3">
    <source>
        <dbReference type="Proteomes" id="UP000244336"/>
    </source>
</evidence>
<protein>
    <submittedName>
        <fullName evidence="2">Uncharacterized protein</fullName>
    </submittedName>
</protein>
<dbReference type="Gramene" id="PUZ54332">
    <property type="protein sequence ID" value="PUZ54332"/>
    <property type="gene ID" value="GQ55_5G122900"/>
</dbReference>
<keyword evidence="3" id="KW-1185">Reference proteome</keyword>
<name>A0A2T7DFG9_9POAL</name>
<evidence type="ECO:0000313" key="2">
    <source>
        <dbReference type="EMBL" id="PUZ54332.1"/>
    </source>
</evidence>
<proteinExistence type="predicted"/>
<evidence type="ECO:0000256" key="1">
    <source>
        <dbReference type="SAM" id="MobiDB-lite"/>
    </source>
</evidence>
<feature type="region of interest" description="Disordered" evidence="1">
    <location>
        <begin position="1"/>
        <end position="176"/>
    </location>
</feature>
<dbReference type="Proteomes" id="UP000244336">
    <property type="component" value="Chromosome 5"/>
</dbReference>
<dbReference type="EMBL" id="CM009753">
    <property type="protein sequence ID" value="PUZ54332.1"/>
    <property type="molecule type" value="Genomic_DNA"/>
</dbReference>
<reference evidence="2 3" key="1">
    <citation type="submission" date="2018-04" db="EMBL/GenBank/DDBJ databases">
        <title>WGS assembly of Panicum hallii var. hallii HAL2.</title>
        <authorList>
            <person name="Lovell J."/>
            <person name="Jenkins J."/>
            <person name="Lowry D."/>
            <person name="Mamidi S."/>
            <person name="Sreedasyam A."/>
            <person name="Weng X."/>
            <person name="Barry K."/>
            <person name="Bonette J."/>
            <person name="Campitelli B."/>
            <person name="Daum C."/>
            <person name="Gordon S."/>
            <person name="Gould B."/>
            <person name="Lipzen A."/>
            <person name="MacQueen A."/>
            <person name="Palacio-Mejia J."/>
            <person name="Plott C."/>
            <person name="Shakirov E."/>
            <person name="Shu S."/>
            <person name="Yoshinaga Y."/>
            <person name="Zane M."/>
            <person name="Rokhsar D."/>
            <person name="Grimwood J."/>
            <person name="Schmutz J."/>
            <person name="Juenger T."/>
        </authorList>
    </citation>
    <scope>NUCLEOTIDE SEQUENCE [LARGE SCALE GENOMIC DNA]</scope>
    <source>
        <strain evidence="3">cv. HAL2</strain>
    </source>
</reference>